<dbReference type="GO" id="GO:0019748">
    <property type="term" value="P:secondary metabolic process"/>
    <property type="evidence" value="ECO:0007669"/>
    <property type="project" value="TreeGrafter"/>
</dbReference>
<keyword evidence="3 8" id="KW-0210">Decarboxylase</keyword>
<dbReference type="PANTHER" id="PTHR21240:SF29">
    <property type="entry name" value="AMIDOHYDROLASE-RELATED DOMAIN-CONTAINING PROTEIN"/>
    <property type="match status" value="1"/>
</dbReference>
<dbReference type="Gene3D" id="3.20.20.140">
    <property type="entry name" value="Metal-dependent hydrolases"/>
    <property type="match status" value="1"/>
</dbReference>
<keyword evidence="2" id="KW-0479">Metal-binding</keyword>
<gene>
    <name evidence="10" type="ORF">TRUGW13939_08601</name>
</gene>
<evidence type="ECO:0000313" key="10">
    <source>
        <dbReference type="EMBL" id="QKX61453.1"/>
    </source>
</evidence>
<evidence type="ECO:0000259" key="9">
    <source>
        <dbReference type="Pfam" id="PF04909"/>
    </source>
</evidence>
<dbReference type="SUPFAM" id="SSF51556">
    <property type="entry name" value="Metallo-dependent hydrolases"/>
    <property type="match status" value="1"/>
</dbReference>
<sequence length="329" mass="36777">MAFEQRIDTHAHFLPPFYRQACIDANFTQPDGMPKLPEWHLEGHIALMDKLNIARSILSISSPGTYLIEGKKEDARNLTRACNDYAAGLVLKHPSRLALWASLPLPDIEGSLVELSHVLDGLNANGITLETNHHGFYLGDSIFDPIFDELNRRHAKVFIHPTTACVRQGQDQCISVPATPLTNFPNPVFEFLFDTARAVINLFVSGTISRCPNITFVIPHAGGALPPLIERFTSFGPIIGAGSHLTSLFVKETFSKQFYFDLAGFPFPDQIHGLLKYVKPERLLYGTDYPFTPEGVVMNLASIMRTEMALIWSEPEREAILYKNATRLL</sequence>
<dbReference type="InterPro" id="IPR032466">
    <property type="entry name" value="Metal_Hydrolase"/>
</dbReference>
<dbReference type="PANTHER" id="PTHR21240">
    <property type="entry name" value="2-AMINO-3-CARBOXYLMUCONATE-6-SEMIALDEHYDE DECARBOXYLASE"/>
    <property type="match status" value="1"/>
</dbReference>
<evidence type="ECO:0000313" key="11">
    <source>
        <dbReference type="Proteomes" id="UP000509510"/>
    </source>
</evidence>
<dbReference type="GO" id="GO:0005829">
    <property type="term" value="C:cytosol"/>
    <property type="evidence" value="ECO:0007669"/>
    <property type="project" value="TreeGrafter"/>
</dbReference>
<dbReference type="GO" id="GO:0016787">
    <property type="term" value="F:hydrolase activity"/>
    <property type="evidence" value="ECO:0007669"/>
    <property type="project" value="InterPro"/>
</dbReference>
<dbReference type="Proteomes" id="UP000509510">
    <property type="component" value="Chromosome V"/>
</dbReference>
<dbReference type="InterPro" id="IPR006680">
    <property type="entry name" value="Amidohydro-rel"/>
</dbReference>
<comment type="similarity">
    <text evidence="1">Belongs to the metallo-dependent hydrolases superfamily. ACMSD family.</text>
</comment>
<evidence type="ECO:0000256" key="5">
    <source>
        <dbReference type="ARBA" id="ARBA00023239"/>
    </source>
</evidence>
<dbReference type="AlphaFoldDB" id="A0A7H8R9R5"/>
<comment type="catalytic activity">
    <reaction evidence="6">
        <text>6-methylsalicylate + H(+) = 3-methylphenol + CO2</text>
        <dbReference type="Rhea" id="RHEA:23112"/>
        <dbReference type="ChEBI" id="CHEBI:15378"/>
        <dbReference type="ChEBI" id="CHEBI:16526"/>
        <dbReference type="ChEBI" id="CHEBI:17231"/>
        <dbReference type="ChEBI" id="CHEBI:36658"/>
        <dbReference type="EC" id="4.1.1.52"/>
    </reaction>
    <physiologicalReaction direction="left-to-right" evidence="6">
        <dbReference type="Rhea" id="RHEA:23113"/>
    </physiologicalReaction>
</comment>
<evidence type="ECO:0000256" key="3">
    <source>
        <dbReference type="ARBA" id="ARBA00022793"/>
    </source>
</evidence>
<dbReference type="RefSeq" id="XP_035347627.1">
    <property type="nucleotide sequence ID" value="XM_035491734.1"/>
</dbReference>
<name>A0A7H8R9R5_TALRU</name>
<protein>
    <recommendedName>
        <fullName evidence="7">6-methylsalicylate decarboxylase</fullName>
        <ecNumber evidence="7">4.1.1.52</ecNumber>
    </recommendedName>
</protein>
<keyword evidence="5 8" id="KW-0456">Lyase</keyword>
<evidence type="ECO:0000256" key="6">
    <source>
        <dbReference type="ARBA" id="ARBA00036832"/>
    </source>
</evidence>
<evidence type="ECO:0000256" key="1">
    <source>
        <dbReference type="ARBA" id="ARBA00005871"/>
    </source>
</evidence>
<accession>A0A7H8R9R5</accession>
<feature type="domain" description="Amidohydrolase-related" evidence="9">
    <location>
        <begin position="7"/>
        <end position="329"/>
    </location>
</feature>
<dbReference type="GO" id="GO:0046872">
    <property type="term" value="F:metal ion binding"/>
    <property type="evidence" value="ECO:0007669"/>
    <property type="project" value="UniProtKB-KW"/>
</dbReference>
<evidence type="ECO:0000256" key="7">
    <source>
        <dbReference type="ARBA" id="ARBA00038889"/>
    </source>
</evidence>
<dbReference type="InterPro" id="IPR032465">
    <property type="entry name" value="ACMSD"/>
</dbReference>
<dbReference type="OrthoDB" id="2832284at2759"/>
<dbReference type="EMBL" id="CP055902">
    <property type="protein sequence ID" value="QKX61453.1"/>
    <property type="molecule type" value="Genomic_DNA"/>
</dbReference>
<dbReference type="KEGG" id="trg:TRUGW13939_08601"/>
<organism evidence="10 11">
    <name type="scientific">Talaromyces rugulosus</name>
    <name type="common">Penicillium rugulosum</name>
    <dbReference type="NCBI Taxonomy" id="121627"/>
    <lineage>
        <taxon>Eukaryota</taxon>
        <taxon>Fungi</taxon>
        <taxon>Dikarya</taxon>
        <taxon>Ascomycota</taxon>
        <taxon>Pezizomycotina</taxon>
        <taxon>Eurotiomycetes</taxon>
        <taxon>Eurotiomycetidae</taxon>
        <taxon>Eurotiales</taxon>
        <taxon>Trichocomaceae</taxon>
        <taxon>Talaromyces</taxon>
        <taxon>Talaromyces sect. Islandici</taxon>
    </lineage>
</organism>
<dbReference type="EC" id="4.1.1.52" evidence="7"/>
<dbReference type="Pfam" id="PF04909">
    <property type="entry name" value="Amidohydro_2"/>
    <property type="match status" value="1"/>
</dbReference>
<evidence type="ECO:0000256" key="8">
    <source>
        <dbReference type="RuleBase" id="RU366045"/>
    </source>
</evidence>
<evidence type="ECO:0000256" key="4">
    <source>
        <dbReference type="ARBA" id="ARBA00022833"/>
    </source>
</evidence>
<proteinExistence type="inferred from homology"/>
<dbReference type="GO" id="GO:0047596">
    <property type="term" value="F:6-methylsalicylate decarboxylase activity"/>
    <property type="evidence" value="ECO:0007669"/>
    <property type="project" value="UniProtKB-EC"/>
</dbReference>
<keyword evidence="4" id="KW-0862">Zinc</keyword>
<reference evidence="11" key="1">
    <citation type="submission" date="2020-06" db="EMBL/GenBank/DDBJ databases">
        <title>A chromosome-scale genome assembly of Talaromyces rugulosus W13939.</title>
        <authorList>
            <person name="Wang B."/>
            <person name="Guo L."/>
            <person name="Ye K."/>
            <person name="Wang L."/>
        </authorList>
    </citation>
    <scope>NUCLEOTIDE SEQUENCE [LARGE SCALE GENOMIC DNA]</scope>
    <source>
        <strain evidence="11">W13939</strain>
    </source>
</reference>
<evidence type="ECO:0000256" key="2">
    <source>
        <dbReference type="ARBA" id="ARBA00022723"/>
    </source>
</evidence>
<keyword evidence="11" id="KW-1185">Reference proteome</keyword>
<dbReference type="GeneID" id="55996089"/>